<name>A0ABR6CIM3_9BACI</name>
<dbReference type="Proteomes" id="UP000626697">
    <property type="component" value="Unassembled WGS sequence"/>
</dbReference>
<organism evidence="1 2">
    <name type="scientific">Peribacillus huizhouensis</name>
    <dbReference type="NCBI Taxonomy" id="1501239"/>
    <lineage>
        <taxon>Bacteria</taxon>
        <taxon>Bacillati</taxon>
        <taxon>Bacillota</taxon>
        <taxon>Bacilli</taxon>
        <taxon>Bacillales</taxon>
        <taxon>Bacillaceae</taxon>
        <taxon>Peribacillus</taxon>
    </lineage>
</organism>
<gene>
    <name evidence="1" type="ORF">HNP81_000043</name>
</gene>
<protein>
    <submittedName>
        <fullName evidence="1">Crossover junction endodeoxyribonuclease RuvC</fullName>
        <ecNumber evidence="1">3.1.22.4</ecNumber>
    </submittedName>
</protein>
<sequence length="131" mass="14474">MRFVGIDPASKTGFVALDENRAVIREKELTGLGTEDPKRMSTLIDEIMEHVHPGDIICIEGFPFATKKAIFAGGLHWGNRNVLYKRGLRYFEVAPNTVKKFVKVTGWVGEVGSKTSLTGPQKKRAVMKAGL</sequence>
<reference evidence="1 2" key="1">
    <citation type="submission" date="2020-08" db="EMBL/GenBank/DDBJ databases">
        <title>Genomic Encyclopedia of Type Strains, Phase IV (KMG-IV): sequencing the most valuable type-strain genomes for metagenomic binning, comparative biology and taxonomic classification.</title>
        <authorList>
            <person name="Goeker M."/>
        </authorList>
    </citation>
    <scope>NUCLEOTIDE SEQUENCE [LARGE SCALE GENOMIC DNA]</scope>
    <source>
        <strain evidence="1 2">DSM 105481</strain>
    </source>
</reference>
<dbReference type="RefSeq" id="WP_246399198.1">
    <property type="nucleotide sequence ID" value="NZ_JACJHX010000001.1"/>
</dbReference>
<dbReference type="GO" id="GO:0016787">
    <property type="term" value="F:hydrolase activity"/>
    <property type="evidence" value="ECO:0007669"/>
    <property type="project" value="UniProtKB-KW"/>
</dbReference>
<accession>A0ABR6CIM3</accession>
<proteinExistence type="predicted"/>
<keyword evidence="2" id="KW-1185">Reference proteome</keyword>
<dbReference type="EMBL" id="JACJHX010000001">
    <property type="protein sequence ID" value="MBA9024761.1"/>
    <property type="molecule type" value="Genomic_DNA"/>
</dbReference>
<dbReference type="EC" id="3.1.22.4" evidence="1"/>
<keyword evidence="1" id="KW-0378">Hydrolase</keyword>
<evidence type="ECO:0000313" key="2">
    <source>
        <dbReference type="Proteomes" id="UP000626697"/>
    </source>
</evidence>
<dbReference type="Gene3D" id="3.30.420.10">
    <property type="entry name" value="Ribonuclease H-like superfamily/Ribonuclease H"/>
    <property type="match status" value="1"/>
</dbReference>
<dbReference type="InterPro" id="IPR036397">
    <property type="entry name" value="RNaseH_sf"/>
</dbReference>
<evidence type="ECO:0000313" key="1">
    <source>
        <dbReference type="EMBL" id="MBA9024761.1"/>
    </source>
</evidence>
<comment type="caution">
    <text evidence="1">The sequence shown here is derived from an EMBL/GenBank/DDBJ whole genome shotgun (WGS) entry which is preliminary data.</text>
</comment>